<dbReference type="NCBIfam" id="TIGR00860">
    <property type="entry name" value="LIC"/>
    <property type="match status" value="1"/>
</dbReference>
<keyword evidence="2 15" id="KW-0813">Transport</keyword>
<name>A0A8B8E0L2_CRAVI</name>
<dbReference type="AlphaFoldDB" id="A0A8B8E0L2"/>
<evidence type="ECO:0000313" key="19">
    <source>
        <dbReference type="RefSeq" id="XP_022332771.1"/>
    </source>
</evidence>
<keyword evidence="7 15" id="KW-0406">Ion transport</keyword>
<feature type="chain" id="PRO_5034766768" evidence="15">
    <location>
        <begin position="21"/>
        <end position="506"/>
    </location>
</feature>
<dbReference type="OrthoDB" id="5975154at2759"/>
<dbReference type="SUPFAM" id="SSF90112">
    <property type="entry name" value="Neurotransmitter-gated ion-channel transmembrane pore"/>
    <property type="match status" value="1"/>
</dbReference>
<evidence type="ECO:0000256" key="6">
    <source>
        <dbReference type="ARBA" id="ARBA00023018"/>
    </source>
</evidence>
<dbReference type="Pfam" id="PF02932">
    <property type="entry name" value="Neur_chan_memb"/>
    <property type="match status" value="1"/>
</dbReference>
<evidence type="ECO:0000313" key="18">
    <source>
        <dbReference type="Proteomes" id="UP000694844"/>
    </source>
</evidence>
<keyword evidence="5 15" id="KW-1133">Transmembrane helix</keyword>
<feature type="signal peptide" evidence="15">
    <location>
        <begin position="1"/>
        <end position="20"/>
    </location>
</feature>
<feature type="transmembrane region" description="Helical" evidence="15">
    <location>
        <begin position="465"/>
        <end position="485"/>
    </location>
</feature>
<evidence type="ECO:0000256" key="9">
    <source>
        <dbReference type="ARBA" id="ARBA00023157"/>
    </source>
</evidence>
<comment type="subcellular location">
    <subcellularLocation>
        <location evidence="14">Synaptic cell membrane</location>
        <topology evidence="14">Multi-pass membrane protein</topology>
    </subcellularLocation>
</comment>
<evidence type="ECO:0000259" key="17">
    <source>
        <dbReference type="Pfam" id="PF02932"/>
    </source>
</evidence>
<reference evidence="19" key="1">
    <citation type="submission" date="2025-08" db="UniProtKB">
        <authorList>
            <consortium name="RefSeq"/>
        </authorList>
    </citation>
    <scope>IDENTIFICATION</scope>
    <source>
        <tissue evidence="19">Whole sample</tissue>
    </source>
</reference>
<evidence type="ECO:0000256" key="3">
    <source>
        <dbReference type="ARBA" id="ARBA00022475"/>
    </source>
</evidence>
<dbReference type="RefSeq" id="XP_022332771.1">
    <property type="nucleotide sequence ID" value="XM_022477063.1"/>
</dbReference>
<evidence type="ECO:0000256" key="14">
    <source>
        <dbReference type="ARBA" id="ARBA00034099"/>
    </source>
</evidence>
<keyword evidence="4 15" id="KW-0812">Transmembrane</keyword>
<feature type="domain" description="Neurotransmitter-gated ion-channel transmembrane" evidence="17">
    <location>
        <begin position="253"/>
        <end position="482"/>
    </location>
</feature>
<dbReference type="Gene3D" id="2.70.170.10">
    <property type="entry name" value="Neurotransmitter-gated ion-channel ligand-binding domain"/>
    <property type="match status" value="1"/>
</dbReference>
<organism evidence="18 19">
    <name type="scientific">Crassostrea virginica</name>
    <name type="common">Eastern oyster</name>
    <dbReference type="NCBI Taxonomy" id="6565"/>
    <lineage>
        <taxon>Eukaryota</taxon>
        <taxon>Metazoa</taxon>
        <taxon>Spiralia</taxon>
        <taxon>Lophotrochozoa</taxon>
        <taxon>Mollusca</taxon>
        <taxon>Bivalvia</taxon>
        <taxon>Autobranchia</taxon>
        <taxon>Pteriomorphia</taxon>
        <taxon>Ostreida</taxon>
        <taxon>Ostreoidea</taxon>
        <taxon>Ostreidae</taxon>
        <taxon>Crassostrea</taxon>
    </lineage>
</organism>
<evidence type="ECO:0000256" key="15">
    <source>
        <dbReference type="RuleBase" id="RU000687"/>
    </source>
</evidence>
<dbReference type="GO" id="GO:0045211">
    <property type="term" value="C:postsynaptic membrane"/>
    <property type="evidence" value="ECO:0007669"/>
    <property type="project" value="InterPro"/>
</dbReference>
<evidence type="ECO:0000256" key="8">
    <source>
        <dbReference type="ARBA" id="ARBA00023136"/>
    </source>
</evidence>
<evidence type="ECO:0000256" key="10">
    <source>
        <dbReference type="ARBA" id="ARBA00023170"/>
    </source>
</evidence>
<keyword evidence="18" id="KW-1185">Reference proteome</keyword>
<dbReference type="InterPro" id="IPR018000">
    <property type="entry name" value="Neurotransmitter_ion_chnl_CS"/>
</dbReference>
<feature type="domain" description="Neurotransmitter-gated ion-channel ligand-binding" evidence="16">
    <location>
        <begin position="38"/>
        <end position="246"/>
    </location>
</feature>
<dbReference type="CDD" id="cd19032">
    <property type="entry name" value="LGIC_ECD_nAChR_proto_beta-like"/>
    <property type="match status" value="1"/>
</dbReference>
<keyword evidence="10" id="KW-0675">Receptor</keyword>
<dbReference type="PRINTS" id="PR00254">
    <property type="entry name" value="NICOTINICR"/>
</dbReference>
<evidence type="ECO:0000256" key="12">
    <source>
        <dbReference type="ARBA" id="ARBA00023286"/>
    </source>
</evidence>
<accession>A0A8B8E0L2</accession>
<dbReference type="InterPro" id="IPR006202">
    <property type="entry name" value="Neur_chan_lig-bd"/>
</dbReference>
<dbReference type="FunFam" id="2.70.170.10:FF:000016">
    <property type="entry name" value="Nicotinic acetylcholine receptor subunit"/>
    <property type="match status" value="1"/>
</dbReference>
<dbReference type="PANTHER" id="PTHR18945">
    <property type="entry name" value="NEUROTRANSMITTER GATED ION CHANNEL"/>
    <property type="match status" value="1"/>
</dbReference>
<feature type="transmembrane region" description="Helical" evidence="15">
    <location>
        <begin position="247"/>
        <end position="271"/>
    </location>
</feature>
<dbReference type="InterPro" id="IPR002394">
    <property type="entry name" value="Nicotinic_acetylcholine_rcpt"/>
</dbReference>
<gene>
    <name evidence="19" type="primary">LOC111130256</name>
</gene>
<keyword evidence="15" id="KW-0732">Signal</keyword>
<dbReference type="Proteomes" id="UP000694844">
    <property type="component" value="Chromosome 4"/>
</dbReference>
<keyword evidence="9" id="KW-1015">Disulfide bond</keyword>
<evidence type="ECO:0000256" key="11">
    <source>
        <dbReference type="ARBA" id="ARBA00023180"/>
    </source>
</evidence>
<dbReference type="Pfam" id="PF02931">
    <property type="entry name" value="Neur_chan_LBD"/>
    <property type="match status" value="1"/>
</dbReference>
<keyword evidence="3" id="KW-1003">Cell membrane</keyword>
<evidence type="ECO:0000256" key="4">
    <source>
        <dbReference type="ARBA" id="ARBA00022692"/>
    </source>
</evidence>
<dbReference type="Gene3D" id="1.20.58.390">
    <property type="entry name" value="Neurotransmitter-gated ion-channel transmembrane domain"/>
    <property type="match status" value="2"/>
</dbReference>
<keyword evidence="6" id="KW-0770">Synapse</keyword>
<evidence type="ECO:0000256" key="7">
    <source>
        <dbReference type="ARBA" id="ARBA00023065"/>
    </source>
</evidence>
<comment type="similarity">
    <text evidence="1">Belongs to the ligand-gated ion channel (TC 1.A.9) family. Acetylcholine receptor (TC 1.A.9.1) subfamily.</text>
</comment>
<dbReference type="GO" id="GO:0004888">
    <property type="term" value="F:transmembrane signaling receptor activity"/>
    <property type="evidence" value="ECO:0007669"/>
    <property type="project" value="InterPro"/>
</dbReference>
<dbReference type="InterPro" id="IPR006029">
    <property type="entry name" value="Neurotrans-gated_channel_TM"/>
</dbReference>
<evidence type="ECO:0000256" key="2">
    <source>
        <dbReference type="ARBA" id="ARBA00022448"/>
    </source>
</evidence>
<dbReference type="InterPro" id="IPR036719">
    <property type="entry name" value="Neuro-gated_channel_TM_sf"/>
</dbReference>
<evidence type="ECO:0000256" key="13">
    <source>
        <dbReference type="ARBA" id="ARBA00023303"/>
    </source>
</evidence>
<evidence type="ECO:0000256" key="1">
    <source>
        <dbReference type="ARBA" id="ARBA00009237"/>
    </source>
</evidence>
<dbReference type="GeneID" id="111130256"/>
<dbReference type="PROSITE" id="PS00236">
    <property type="entry name" value="NEUROTR_ION_CHANNEL"/>
    <property type="match status" value="1"/>
</dbReference>
<dbReference type="CDD" id="cd19064">
    <property type="entry name" value="LGIC_TM_nAChR"/>
    <property type="match status" value="1"/>
</dbReference>
<dbReference type="FunFam" id="1.20.58.390:FF:000038">
    <property type="entry name" value="Acetylcholine receptor subunit beta-like 1"/>
    <property type="match status" value="1"/>
</dbReference>
<dbReference type="InterPro" id="IPR038050">
    <property type="entry name" value="Neuro_actylchol_rec"/>
</dbReference>
<sequence length="506" mass="58609">MTPGWLSCLPCVLFLVQVMSEVSEGTLARGLGSDDEVKLIKYLFDDKNYNPLIRPVRNINESIEVQFNLALSQLISVDEKNQIMKTNVWLQMYWYDYQLTWNPEEYGGIKTIRINHSKAWRPDIVLFNNADGKYEVSYESNVVMNYDGLTYWVPPAIYRSSCDIDVKYFPFDQQECEMKFGSWTFLKNQLLFTYYLNRRTLDFSDYLRSGTWDIIDSPARIQEQKDPVSGEIRDMYIVKFVIRRKTLFYIVNLIVPCVLISFASVCTFALPGDGGEKITMCISILLALVVFLLLISKILPPALTIPLIAKYLLFNFIMTIIAIGCTVFVLNKNHRSPRTHTMPHWIRVVFLYYLPKVLLMTRPNHDSRWKGRSLNDLLQEPRSQNLDPSIQRTPGQEHQWFGFQEASNFSIPENNETLSSFDVFGEDFQRASEALKFIRQHTLKHDHYESISMDWKYVASVIDRLLLVLFLLVTVGGALGIFLQAPHIFSVVDQDAIIEKLMSSLN</sequence>
<proteinExistence type="inferred from homology"/>
<dbReference type="GO" id="GO:0022848">
    <property type="term" value="F:acetylcholine-gated monoatomic cation-selective channel activity"/>
    <property type="evidence" value="ECO:0007669"/>
    <property type="project" value="InterPro"/>
</dbReference>
<keyword evidence="13 15" id="KW-0407">Ion channel</keyword>
<dbReference type="PRINTS" id="PR00252">
    <property type="entry name" value="NRIONCHANNEL"/>
</dbReference>
<keyword evidence="8 15" id="KW-0472">Membrane</keyword>
<keyword evidence="11" id="KW-0325">Glycoprotein</keyword>
<dbReference type="SUPFAM" id="SSF63712">
    <property type="entry name" value="Nicotinic receptor ligand binding domain-like"/>
    <property type="match status" value="1"/>
</dbReference>
<keyword evidence="12" id="KW-1071">Ligand-gated ion channel</keyword>
<feature type="transmembrane region" description="Helical" evidence="15">
    <location>
        <begin position="278"/>
        <end position="299"/>
    </location>
</feature>
<dbReference type="InterPro" id="IPR036734">
    <property type="entry name" value="Neur_chan_lig-bd_sf"/>
</dbReference>
<dbReference type="InterPro" id="IPR006201">
    <property type="entry name" value="Neur_channel"/>
</dbReference>
<evidence type="ECO:0000259" key="16">
    <source>
        <dbReference type="Pfam" id="PF02931"/>
    </source>
</evidence>
<protein>
    <submittedName>
        <fullName evidence="19">Acetylcholine receptor subunit beta-type acr-3-like isoform X6</fullName>
    </submittedName>
</protein>
<evidence type="ECO:0000256" key="5">
    <source>
        <dbReference type="ARBA" id="ARBA00022989"/>
    </source>
</evidence>
<feature type="transmembrane region" description="Helical" evidence="15">
    <location>
        <begin position="311"/>
        <end position="330"/>
    </location>
</feature>